<feature type="region of interest" description="Disordered" evidence="7">
    <location>
        <begin position="128"/>
        <end position="180"/>
    </location>
</feature>
<comment type="similarity">
    <text evidence="6">Belongs to the peptidase C19 family.</text>
</comment>
<dbReference type="InterPro" id="IPR028889">
    <property type="entry name" value="USP"/>
</dbReference>
<feature type="compositionally biased region" description="Polar residues" evidence="7">
    <location>
        <begin position="361"/>
        <end position="382"/>
    </location>
</feature>
<feature type="region of interest" description="Disordered" evidence="7">
    <location>
        <begin position="590"/>
        <end position="616"/>
    </location>
</feature>
<dbReference type="CDD" id="cd02257">
    <property type="entry name" value="Peptidase_C19"/>
    <property type="match status" value="1"/>
</dbReference>
<dbReference type="GO" id="GO:0005829">
    <property type="term" value="C:cytosol"/>
    <property type="evidence" value="ECO:0007669"/>
    <property type="project" value="TreeGrafter"/>
</dbReference>
<dbReference type="InterPro" id="IPR038765">
    <property type="entry name" value="Papain-like_cys_pep_sf"/>
</dbReference>
<dbReference type="InterPro" id="IPR001394">
    <property type="entry name" value="Peptidase_C19_UCH"/>
</dbReference>
<evidence type="ECO:0000256" key="1">
    <source>
        <dbReference type="ARBA" id="ARBA00000707"/>
    </source>
</evidence>
<dbReference type="Pfam" id="PF00443">
    <property type="entry name" value="UCH"/>
    <property type="match status" value="1"/>
</dbReference>
<evidence type="ECO:0000256" key="3">
    <source>
        <dbReference type="ARBA" id="ARBA00022786"/>
    </source>
</evidence>
<dbReference type="InterPro" id="IPR018200">
    <property type="entry name" value="USP_CS"/>
</dbReference>
<reference evidence="9" key="1">
    <citation type="submission" date="2023-04" db="EMBL/GenBank/DDBJ databases">
        <title>Black Yeasts Isolated from many extreme environments.</title>
        <authorList>
            <person name="Coleine C."/>
            <person name="Stajich J.E."/>
            <person name="Selbmann L."/>
        </authorList>
    </citation>
    <scope>NUCLEOTIDE SEQUENCE</scope>
    <source>
        <strain evidence="9">CCFEE 5312</strain>
    </source>
</reference>
<feature type="region of interest" description="Disordered" evidence="7">
    <location>
        <begin position="852"/>
        <end position="906"/>
    </location>
</feature>
<feature type="compositionally biased region" description="Pro residues" evidence="7">
    <location>
        <begin position="80"/>
        <end position="95"/>
    </location>
</feature>
<feature type="compositionally biased region" description="Polar residues" evidence="7">
    <location>
        <begin position="592"/>
        <end position="610"/>
    </location>
</feature>
<feature type="region of interest" description="Disordered" evidence="7">
    <location>
        <begin position="1"/>
        <end position="99"/>
    </location>
</feature>
<dbReference type="PANTHER" id="PTHR24006">
    <property type="entry name" value="UBIQUITIN CARBOXYL-TERMINAL HYDROLASE"/>
    <property type="match status" value="1"/>
</dbReference>
<name>A0AAJ0GBP8_9PEZI</name>
<evidence type="ECO:0000313" key="10">
    <source>
        <dbReference type="Proteomes" id="UP001271007"/>
    </source>
</evidence>
<dbReference type="GO" id="GO:0006508">
    <property type="term" value="P:proteolysis"/>
    <property type="evidence" value="ECO:0007669"/>
    <property type="project" value="UniProtKB-KW"/>
</dbReference>
<evidence type="ECO:0000313" key="9">
    <source>
        <dbReference type="EMBL" id="KAK3052501.1"/>
    </source>
</evidence>
<evidence type="ECO:0000256" key="4">
    <source>
        <dbReference type="ARBA" id="ARBA00022801"/>
    </source>
</evidence>
<evidence type="ECO:0000256" key="2">
    <source>
        <dbReference type="ARBA" id="ARBA00022670"/>
    </source>
</evidence>
<dbReference type="Proteomes" id="UP001271007">
    <property type="component" value="Unassembled WGS sequence"/>
</dbReference>
<dbReference type="PROSITE" id="PS00972">
    <property type="entry name" value="USP_1"/>
    <property type="match status" value="1"/>
</dbReference>
<keyword evidence="3 6" id="KW-0833">Ubl conjugation pathway</keyword>
<feature type="domain" description="USP" evidence="8">
    <location>
        <begin position="459"/>
        <end position="834"/>
    </location>
</feature>
<dbReference type="InterPro" id="IPR050164">
    <property type="entry name" value="Peptidase_C19"/>
</dbReference>
<evidence type="ECO:0000256" key="6">
    <source>
        <dbReference type="RuleBase" id="RU366025"/>
    </source>
</evidence>
<dbReference type="EC" id="3.4.19.12" evidence="6"/>
<feature type="compositionally biased region" description="Polar residues" evidence="7">
    <location>
        <begin position="880"/>
        <end position="897"/>
    </location>
</feature>
<evidence type="ECO:0000256" key="7">
    <source>
        <dbReference type="SAM" id="MobiDB-lite"/>
    </source>
</evidence>
<accession>A0AAJ0GBP8</accession>
<keyword evidence="4 6" id="KW-0378">Hydrolase</keyword>
<keyword evidence="10" id="KW-1185">Reference proteome</keyword>
<feature type="region of interest" description="Disordered" evidence="7">
    <location>
        <begin position="228"/>
        <end position="426"/>
    </location>
</feature>
<sequence length="922" mass="101152">MANYMPPGGGQSNMHQSHMPQPPMYPPQRRPQQEFHPYHHHMPPHSPIHPYGAYQHPAHYYPHPHGPPPQFAQQRWQQPYPNPQAYMPPPPPQIPQAPHVPYQPRSPMVVTSQPYSQPMTPSIRQTPVQPPHMMQPVSHSPRPTIQHVPSYTHTPVAPPSPAPTPKYDTAPTPKQEQVMPQPTRLEIATPLAPAVQPPQPSAANVLLLPPEHKMPIYPKLPWYSYEAGASSFPPRAARRRRRKENQNLDDVDTVALPTRKLAEAEFQEQVADEAASETSTLPAPSEPETPATSQAPSETDFTIVSAPTTPAQATFNSPKPTAASTQHARRDTRTAIAVPNIPGIARPKPSPPATSDKPIASPTSQAAPVSTSGEQKSETANGEQPADEAAVPAAPPPKPAPKSWADLVRRNAPPPSTALALNGAPPSNGFQIPKSASLADALRQYSVQSDSTLTFLEPRGLVNTGNMCYMNSILQVLVFCVPFYNFLDQVRQRTVHSIKSDTPLVDAMIMFMREFKILASAESTDGLRTQLGQQKLEQYGDPVIPQYVYDAIAKLERFVSMRRGHQQDAEEFFGFLLEGLHDECVSVMNGAQEDSSSEGGVTSPSATSSPEGAEGWLEVGPKQKASVTRTAGQEDAPSPITKIFGGHFRSVLRVPGNKDSVVLEPYKPLQLDIGASHVNNIIDALKGLTRTEVLTGDFGGKATGAKKQVFIDTLPPVLILHLKRFQYENSLTGTQKIWKKIGYPLELEIPKDVFPPSSRGALAVKGGLPKYRLTSVVYHHGKSAAGGHYTVDILREDGREWVRIDDTIIRRIRPEDVAEGGSEEDPKLLAKALEQHKADQDMQKQRNMYQGLDEAEKEPEEEKPWSEVNGHVPGHKKLNSVANTNGTATPASTTGKKTPTARREGAKDNKVAYILLYERIRA</sequence>
<dbReference type="GO" id="GO:0005634">
    <property type="term" value="C:nucleus"/>
    <property type="evidence" value="ECO:0007669"/>
    <property type="project" value="TreeGrafter"/>
</dbReference>
<feature type="compositionally biased region" description="Pro residues" evidence="7">
    <location>
        <begin position="20"/>
        <end position="29"/>
    </location>
</feature>
<comment type="caution">
    <text evidence="9">The sequence shown here is derived from an EMBL/GenBank/DDBJ whole genome shotgun (WGS) entry which is preliminary data.</text>
</comment>
<protein>
    <recommendedName>
        <fullName evidence="6">Ubiquitin carboxyl-terminal hydrolase</fullName>
        <ecNumber evidence="6">3.4.19.12</ecNumber>
    </recommendedName>
</protein>
<gene>
    <name evidence="9" type="ORF">LTR09_006355</name>
</gene>
<keyword evidence="5 6" id="KW-0788">Thiol protease</keyword>
<proteinExistence type="inferred from homology"/>
<dbReference type="GO" id="GO:0004843">
    <property type="term" value="F:cysteine-type deubiquitinase activity"/>
    <property type="evidence" value="ECO:0007669"/>
    <property type="project" value="UniProtKB-UniRule"/>
</dbReference>
<keyword evidence="2 6" id="KW-0645">Protease</keyword>
<dbReference type="PANTHER" id="PTHR24006:SF687">
    <property type="entry name" value="UBIQUITIN CARBOXYL-TERMINAL HYDROLASE 10"/>
    <property type="match status" value="1"/>
</dbReference>
<dbReference type="PROSITE" id="PS50235">
    <property type="entry name" value="USP_3"/>
    <property type="match status" value="1"/>
</dbReference>
<feature type="compositionally biased region" description="Polar residues" evidence="7">
    <location>
        <begin position="290"/>
        <end position="326"/>
    </location>
</feature>
<dbReference type="GO" id="GO:0016579">
    <property type="term" value="P:protein deubiquitination"/>
    <property type="evidence" value="ECO:0007669"/>
    <property type="project" value="InterPro"/>
</dbReference>
<organism evidence="9 10">
    <name type="scientific">Extremus antarcticus</name>
    <dbReference type="NCBI Taxonomy" id="702011"/>
    <lineage>
        <taxon>Eukaryota</taxon>
        <taxon>Fungi</taxon>
        <taxon>Dikarya</taxon>
        <taxon>Ascomycota</taxon>
        <taxon>Pezizomycotina</taxon>
        <taxon>Dothideomycetes</taxon>
        <taxon>Dothideomycetidae</taxon>
        <taxon>Mycosphaerellales</taxon>
        <taxon>Extremaceae</taxon>
        <taxon>Extremus</taxon>
    </lineage>
</organism>
<dbReference type="EMBL" id="JAWDJX010000020">
    <property type="protein sequence ID" value="KAK3052501.1"/>
    <property type="molecule type" value="Genomic_DNA"/>
</dbReference>
<dbReference type="AlphaFoldDB" id="A0AAJ0GBP8"/>
<dbReference type="SUPFAM" id="SSF54001">
    <property type="entry name" value="Cysteine proteinases"/>
    <property type="match status" value="1"/>
</dbReference>
<evidence type="ECO:0000256" key="5">
    <source>
        <dbReference type="ARBA" id="ARBA00022807"/>
    </source>
</evidence>
<dbReference type="PROSITE" id="PS00973">
    <property type="entry name" value="USP_2"/>
    <property type="match status" value="1"/>
</dbReference>
<feature type="compositionally biased region" description="Low complexity" evidence="7">
    <location>
        <begin position="48"/>
        <end position="63"/>
    </location>
</feature>
<evidence type="ECO:0000259" key="8">
    <source>
        <dbReference type="PROSITE" id="PS50235"/>
    </source>
</evidence>
<dbReference type="Gene3D" id="3.90.70.10">
    <property type="entry name" value="Cysteine proteinases"/>
    <property type="match status" value="1"/>
</dbReference>
<feature type="compositionally biased region" description="Polar residues" evidence="7">
    <location>
        <begin position="137"/>
        <end position="153"/>
    </location>
</feature>
<comment type="catalytic activity">
    <reaction evidence="1 6">
        <text>Thiol-dependent hydrolysis of ester, thioester, amide, peptide and isopeptide bonds formed by the C-terminal Gly of ubiquitin (a 76-residue protein attached to proteins as an intracellular targeting signal).</text>
        <dbReference type="EC" id="3.4.19.12"/>
    </reaction>
</comment>